<dbReference type="SMR" id="M4SZY9"/>
<feature type="compositionally biased region" description="Basic and acidic residues" evidence="7">
    <location>
        <begin position="50"/>
        <end position="60"/>
    </location>
</feature>
<evidence type="ECO:0000256" key="2">
    <source>
        <dbReference type="ARBA" id="ARBA00023015"/>
    </source>
</evidence>
<proteinExistence type="evidence at transcript level"/>
<protein>
    <submittedName>
        <fullName evidence="9">Ethylene-responsive transcription factor</fullName>
    </submittedName>
</protein>
<dbReference type="GO" id="GO:0009873">
    <property type="term" value="P:ethylene-activated signaling pathway"/>
    <property type="evidence" value="ECO:0007669"/>
    <property type="project" value="InterPro"/>
</dbReference>
<dbReference type="CDD" id="cd00018">
    <property type="entry name" value="AP2"/>
    <property type="match status" value="1"/>
</dbReference>
<dbReference type="GO" id="GO:0005634">
    <property type="term" value="C:nucleus"/>
    <property type="evidence" value="ECO:0007669"/>
    <property type="project" value="UniProtKB-SubCell"/>
</dbReference>
<evidence type="ECO:0000256" key="3">
    <source>
        <dbReference type="ARBA" id="ARBA00023125"/>
    </source>
</evidence>
<gene>
    <name evidence="9" type="primary">ERF</name>
</gene>
<evidence type="ECO:0000256" key="5">
    <source>
        <dbReference type="ARBA" id="ARBA00023242"/>
    </source>
</evidence>
<evidence type="ECO:0000256" key="6">
    <source>
        <dbReference type="ARBA" id="ARBA00024343"/>
    </source>
</evidence>
<accession>M4SZY9</accession>
<sequence length="196" mass="22290">MDSDYEFLESVQQYLLGHDSNNTVDLFDHNTLQFPSHNPLPNPKSDILQEQERDTNENEHAPPTWKRYRGVRRRPWGKFAAEIRDPKRNGARVWLGTYEKEEEAALAYDRAAFKLRGQKAKLNFPNLFGSDSENVSLEVMEPIIKITTCKENFSDSSSSSSSSSSLAGSKRKRNLTHLLNQLAKNKSQAKVYVGGN</sequence>
<dbReference type="PRINTS" id="PR00367">
    <property type="entry name" value="ETHRSPELEMNT"/>
</dbReference>
<dbReference type="PANTHER" id="PTHR31190:SF274">
    <property type="entry name" value="ETHYLENE-RESPONSIVE TRANSCRIPTION FACTOR 13"/>
    <property type="match status" value="1"/>
</dbReference>
<dbReference type="InterPro" id="IPR016177">
    <property type="entry name" value="DNA-bd_dom_sf"/>
</dbReference>
<dbReference type="PROSITE" id="PS51032">
    <property type="entry name" value="AP2_ERF"/>
    <property type="match status" value="1"/>
</dbReference>
<dbReference type="Gene3D" id="3.30.730.10">
    <property type="entry name" value="AP2/ERF domain"/>
    <property type="match status" value="1"/>
</dbReference>
<evidence type="ECO:0000259" key="8">
    <source>
        <dbReference type="PROSITE" id="PS51032"/>
    </source>
</evidence>
<dbReference type="SUPFAM" id="SSF54171">
    <property type="entry name" value="DNA-binding domain"/>
    <property type="match status" value="1"/>
</dbReference>
<dbReference type="InterPro" id="IPR044808">
    <property type="entry name" value="ERF_plant"/>
</dbReference>
<organism evidence="9">
    <name type="scientific">Arachis hypogaea</name>
    <name type="common">Peanut</name>
    <dbReference type="NCBI Taxonomy" id="3818"/>
    <lineage>
        <taxon>Eukaryota</taxon>
        <taxon>Viridiplantae</taxon>
        <taxon>Streptophyta</taxon>
        <taxon>Embryophyta</taxon>
        <taxon>Tracheophyta</taxon>
        <taxon>Spermatophyta</taxon>
        <taxon>Magnoliopsida</taxon>
        <taxon>eudicotyledons</taxon>
        <taxon>Gunneridae</taxon>
        <taxon>Pentapetalae</taxon>
        <taxon>rosids</taxon>
        <taxon>fabids</taxon>
        <taxon>Fabales</taxon>
        <taxon>Fabaceae</taxon>
        <taxon>Papilionoideae</taxon>
        <taxon>50 kb inversion clade</taxon>
        <taxon>dalbergioids sensu lato</taxon>
        <taxon>Dalbergieae</taxon>
        <taxon>Pterocarpus clade</taxon>
        <taxon>Arachis</taxon>
    </lineage>
</organism>
<dbReference type="AlphaFoldDB" id="M4SZY9"/>
<evidence type="ECO:0000313" key="9">
    <source>
        <dbReference type="EMBL" id="AGH62003.1"/>
    </source>
</evidence>
<keyword evidence="4" id="KW-0804">Transcription</keyword>
<dbReference type="InterPro" id="IPR036955">
    <property type="entry name" value="AP2/ERF_dom_sf"/>
</dbReference>
<evidence type="ECO:0000256" key="4">
    <source>
        <dbReference type="ARBA" id="ARBA00023163"/>
    </source>
</evidence>
<dbReference type="PANTHER" id="PTHR31190">
    <property type="entry name" value="DNA-BINDING DOMAIN"/>
    <property type="match status" value="1"/>
</dbReference>
<reference evidence="9" key="1">
    <citation type="submission" date="2012-12" db="EMBL/GenBank/DDBJ databases">
        <title>Identification of peanut (Arachis hypogaea L) miRNA targets by high throughput degradome sequencing.</title>
        <authorList>
            <person name="Li M."/>
            <person name="Zhao C."/>
            <person name="Xia H."/>
            <person name="Sun M."/>
            <person name="Zhang X."/>
            <person name="Wang X."/>
        </authorList>
    </citation>
    <scope>NUCLEOTIDE SEQUENCE</scope>
</reference>
<dbReference type="Pfam" id="PF00847">
    <property type="entry name" value="AP2"/>
    <property type="match status" value="1"/>
</dbReference>
<evidence type="ECO:0000256" key="7">
    <source>
        <dbReference type="SAM" id="MobiDB-lite"/>
    </source>
</evidence>
<evidence type="ECO:0000256" key="1">
    <source>
        <dbReference type="ARBA" id="ARBA00004123"/>
    </source>
</evidence>
<dbReference type="SMART" id="SM00380">
    <property type="entry name" value="AP2"/>
    <property type="match status" value="1"/>
</dbReference>
<dbReference type="GO" id="GO:0003677">
    <property type="term" value="F:DNA binding"/>
    <property type="evidence" value="ECO:0007669"/>
    <property type="project" value="UniProtKB-KW"/>
</dbReference>
<dbReference type="FunFam" id="3.30.730.10:FF:000001">
    <property type="entry name" value="Ethylene-responsive transcription factor 2"/>
    <property type="match status" value="1"/>
</dbReference>
<dbReference type="InterPro" id="IPR001471">
    <property type="entry name" value="AP2/ERF_dom"/>
</dbReference>
<comment type="similarity">
    <text evidence="6">Belongs to the AP2/ERF transcription factor family. ERF subfamily.</text>
</comment>
<dbReference type="EMBL" id="KC355785">
    <property type="protein sequence ID" value="AGH62003.1"/>
    <property type="molecule type" value="mRNA"/>
</dbReference>
<keyword evidence="5" id="KW-0539">Nucleus</keyword>
<feature type="domain" description="AP2/ERF" evidence="8">
    <location>
        <begin position="67"/>
        <end position="125"/>
    </location>
</feature>
<comment type="subcellular location">
    <subcellularLocation>
        <location evidence="1">Nucleus</location>
    </subcellularLocation>
</comment>
<dbReference type="GO" id="GO:0003700">
    <property type="term" value="F:DNA-binding transcription factor activity"/>
    <property type="evidence" value="ECO:0007669"/>
    <property type="project" value="InterPro"/>
</dbReference>
<keyword evidence="2" id="KW-0805">Transcription regulation</keyword>
<keyword evidence="3" id="KW-0238">DNA-binding</keyword>
<name>M4SZY9_ARAHY</name>
<feature type="region of interest" description="Disordered" evidence="7">
    <location>
        <begin position="32"/>
        <end position="63"/>
    </location>
</feature>